<evidence type="ECO:0000313" key="3">
    <source>
        <dbReference type="Proteomes" id="UP001153269"/>
    </source>
</evidence>
<organism evidence="2 3">
    <name type="scientific">Pleuronectes platessa</name>
    <name type="common">European plaice</name>
    <dbReference type="NCBI Taxonomy" id="8262"/>
    <lineage>
        <taxon>Eukaryota</taxon>
        <taxon>Metazoa</taxon>
        <taxon>Chordata</taxon>
        <taxon>Craniata</taxon>
        <taxon>Vertebrata</taxon>
        <taxon>Euteleostomi</taxon>
        <taxon>Actinopterygii</taxon>
        <taxon>Neopterygii</taxon>
        <taxon>Teleostei</taxon>
        <taxon>Neoteleostei</taxon>
        <taxon>Acanthomorphata</taxon>
        <taxon>Carangaria</taxon>
        <taxon>Pleuronectiformes</taxon>
        <taxon>Pleuronectoidei</taxon>
        <taxon>Pleuronectidae</taxon>
        <taxon>Pleuronectes</taxon>
    </lineage>
</organism>
<comment type="caution">
    <text evidence="2">The sequence shown here is derived from an EMBL/GenBank/DDBJ whole genome shotgun (WGS) entry which is preliminary data.</text>
</comment>
<evidence type="ECO:0000313" key="2">
    <source>
        <dbReference type="EMBL" id="CAB1423436.1"/>
    </source>
</evidence>
<keyword evidence="3" id="KW-1185">Reference proteome</keyword>
<dbReference type="EMBL" id="CADEAL010000657">
    <property type="protein sequence ID" value="CAB1423436.1"/>
    <property type="molecule type" value="Genomic_DNA"/>
</dbReference>
<evidence type="ECO:0000256" key="1">
    <source>
        <dbReference type="SAM" id="MobiDB-lite"/>
    </source>
</evidence>
<proteinExistence type="predicted"/>
<dbReference type="AlphaFoldDB" id="A0A9N7YF93"/>
<dbReference type="Proteomes" id="UP001153269">
    <property type="component" value="Unassembled WGS sequence"/>
</dbReference>
<feature type="region of interest" description="Disordered" evidence="1">
    <location>
        <begin position="1"/>
        <end position="20"/>
    </location>
</feature>
<protein>
    <submittedName>
        <fullName evidence="2">Uncharacterized protein</fullName>
    </submittedName>
</protein>
<feature type="compositionally biased region" description="Basic and acidic residues" evidence="1">
    <location>
        <begin position="1"/>
        <end position="11"/>
    </location>
</feature>
<reference evidence="2" key="1">
    <citation type="submission" date="2020-03" db="EMBL/GenBank/DDBJ databases">
        <authorList>
            <person name="Weist P."/>
        </authorList>
    </citation>
    <scope>NUCLEOTIDE SEQUENCE</scope>
</reference>
<sequence>MLKMQSRRDDTGITSQVPLTKAGEDWVGGDRGGSVWRDEDEELPAVMFKFISGSVILVNSGCCIAQ</sequence>
<name>A0A9N7YF93_PLEPL</name>
<gene>
    <name evidence="2" type="ORF">PLEPLA_LOCUS11356</name>
</gene>
<accession>A0A9N7YF93</accession>